<accession>A0AAX4JQQ7</accession>
<evidence type="ECO:0000313" key="3">
    <source>
        <dbReference type="Proteomes" id="UP001355207"/>
    </source>
</evidence>
<dbReference type="GO" id="GO:0051721">
    <property type="term" value="F:protein phosphatase 2A binding"/>
    <property type="evidence" value="ECO:0007669"/>
    <property type="project" value="TreeGrafter"/>
</dbReference>
<dbReference type="RefSeq" id="XP_066073962.1">
    <property type="nucleotide sequence ID" value="XM_066217865.1"/>
</dbReference>
<dbReference type="AlphaFoldDB" id="A0AAX4JQQ7"/>
<sequence>MSTNLPLPQFYAQTLTTLQPIFDDTLSISDPSTQSTLTSALDNSYLIQRMINSLGVFSENESVDEIGEKELVFMSLGWVIGSAEEKGGLGGRDDRISSLQRAETAHSNYLELLNSYGVLTSEEQAESSNAANGQSSISKDPAKKREAKIRQYKREKELREKISNSLPDHPETSSSPITFILSTLPSSSTNRPSVVSMSSGSTSVNNEDAEEASKSTMVDILKLLHTLTISSLSSINMELELLSNAPASISQYVEQDPREVRREEEDNTWRLDRQASSKARPRELISGNGKVLRPFTILPSTQQLSDRERLKGDVFKQSWRLPTMTIDEYLEEEQRRGNIITGGGQASYDAPTATELLELEAENDGSASAEESAEKKRLKDENWARFADENKKGAGNTMNKG</sequence>
<protein>
    <recommendedName>
        <fullName evidence="4">TAP42-like protein</fullName>
    </recommendedName>
</protein>
<feature type="region of interest" description="Disordered" evidence="1">
    <location>
        <begin position="182"/>
        <end position="208"/>
    </location>
</feature>
<reference evidence="2 3" key="1">
    <citation type="submission" date="2024-01" db="EMBL/GenBank/DDBJ databases">
        <title>Comparative genomics of Cryptococcus and Kwoniella reveals pathogenesis evolution and contrasting modes of karyotype evolution via chromosome fusion or intercentromeric recombination.</title>
        <authorList>
            <person name="Coelho M.A."/>
            <person name="David-Palma M."/>
            <person name="Shea T."/>
            <person name="Bowers K."/>
            <person name="McGinley-Smith S."/>
            <person name="Mohammad A.W."/>
            <person name="Gnirke A."/>
            <person name="Yurkov A.M."/>
            <person name="Nowrousian M."/>
            <person name="Sun S."/>
            <person name="Cuomo C.A."/>
            <person name="Heitman J."/>
        </authorList>
    </citation>
    <scope>NUCLEOTIDE SEQUENCE [LARGE SCALE GENOMIC DNA]</scope>
    <source>
        <strain evidence="2 3">CBS 6074</strain>
    </source>
</reference>
<feature type="compositionally biased region" description="Low complexity" evidence="1">
    <location>
        <begin position="193"/>
        <end position="204"/>
    </location>
</feature>
<feature type="region of interest" description="Disordered" evidence="1">
    <location>
        <begin position="361"/>
        <end position="401"/>
    </location>
</feature>
<dbReference type="Gene3D" id="1.25.40.540">
    <property type="entry name" value="TAP42-like family"/>
    <property type="match status" value="1"/>
</dbReference>
<dbReference type="PANTHER" id="PTHR10933:SF9">
    <property type="entry name" value="IMMUNOGLOBULIN-BINDING PROTEIN 1"/>
    <property type="match status" value="1"/>
</dbReference>
<dbReference type="Proteomes" id="UP001355207">
    <property type="component" value="Chromosome 2"/>
</dbReference>
<evidence type="ECO:0000313" key="2">
    <source>
        <dbReference type="EMBL" id="WWC87199.1"/>
    </source>
</evidence>
<dbReference type="GO" id="GO:0035303">
    <property type="term" value="P:regulation of dephosphorylation"/>
    <property type="evidence" value="ECO:0007669"/>
    <property type="project" value="TreeGrafter"/>
</dbReference>
<organism evidence="2 3">
    <name type="scientific">Kwoniella dendrophila CBS 6074</name>
    <dbReference type="NCBI Taxonomy" id="1295534"/>
    <lineage>
        <taxon>Eukaryota</taxon>
        <taxon>Fungi</taxon>
        <taxon>Dikarya</taxon>
        <taxon>Basidiomycota</taxon>
        <taxon>Agaricomycotina</taxon>
        <taxon>Tremellomycetes</taxon>
        <taxon>Tremellales</taxon>
        <taxon>Cryptococcaceae</taxon>
        <taxon>Kwoniella</taxon>
    </lineage>
</organism>
<dbReference type="GO" id="GO:0009966">
    <property type="term" value="P:regulation of signal transduction"/>
    <property type="evidence" value="ECO:0007669"/>
    <property type="project" value="InterPro"/>
</dbReference>
<name>A0AAX4JQQ7_9TREE</name>
<keyword evidence="3" id="KW-1185">Reference proteome</keyword>
<dbReference type="EMBL" id="CP144099">
    <property type="protein sequence ID" value="WWC87199.1"/>
    <property type="molecule type" value="Genomic_DNA"/>
</dbReference>
<feature type="compositionally biased region" description="Basic and acidic residues" evidence="1">
    <location>
        <begin position="372"/>
        <end position="392"/>
    </location>
</feature>
<evidence type="ECO:0000256" key="1">
    <source>
        <dbReference type="SAM" id="MobiDB-lite"/>
    </source>
</evidence>
<dbReference type="GeneID" id="91092757"/>
<dbReference type="GO" id="GO:0005829">
    <property type="term" value="C:cytosol"/>
    <property type="evidence" value="ECO:0007669"/>
    <property type="project" value="TreeGrafter"/>
</dbReference>
<feature type="compositionally biased region" description="Polar residues" evidence="1">
    <location>
        <begin position="124"/>
        <end position="138"/>
    </location>
</feature>
<gene>
    <name evidence="2" type="ORF">L201_002085</name>
</gene>
<evidence type="ECO:0008006" key="4">
    <source>
        <dbReference type="Google" id="ProtNLM"/>
    </source>
</evidence>
<feature type="compositionally biased region" description="Polar residues" evidence="1">
    <location>
        <begin position="182"/>
        <end position="192"/>
    </location>
</feature>
<dbReference type="Pfam" id="PF04177">
    <property type="entry name" value="TAP42"/>
    <property type="match status" value="1"/>
</dbReference>
<dbReference type="InterPro" id="IPR007304">
    <property type="entry name" value="TAP46-like"/>
</dbReference>
<dbReference type="PANTHER" id="PTHR10933">
    <property type="entry name" value="IMMUNOGLOBULIN-BINDING PROTEIN 1"/>
    <property type="match status" value="1"/>
</dbReference>
<dbReference type="InterPro" id="IPR038511">
    <property type="entry name" value="TAP42/TAP46-like_sf"/>
</dbReference>
<feature type="region of interest" description="Disordered" evidence="1">
    <location>
        <begin position="124"/>
        <end position="147"/>
    </location>
</feature>
<proteinExistence type="predicted"/>